<dbReference type="OrthoDB" id="10065579at2759"/>
<name>A0A8K0D1E2_IGNLU</name>
<organism evidence="1 2">
    <name type="scientific">Ignelater luminosus</name>
    <name type="common">Cucubano</name>
    <name type="synonym">Pyrophorus luminosus</name>
    <dbReference type="NCBI Taxonomy" id="2038154"/>
    <lineage>
        <taxon>Eukaryota</taxon>
        <taxon>Metazoa</taxon>
        <taxon>Ecdysozoa</taxon>
        <taxon>Arthropoda</taxon>
        <taxon>Hexapoda</taxon>
        <taxon>Insecta</taxon>
        <taxon>Pterygota</taxon>
        <taxon>Neoptera</taxon>
        <taxon>Endopterygota</taxon>
        <taxon>Coleoptera</taxon>
        <taxon>Polyphaga</taxon>
        <taxon>Elateriformia</taxon>
        <taxon>Elateroidea</taxon>
        <taxon>Elateridae</taxon>
        <taxon>Agrypninae</taxon>
        <taxon>Pyrophorini</taxon>
        <taxon>Ignelater</taxon>
    </lineage>
</organism>
<comment type="caution">
    <text evidence="1">The sequence shown here is derived from an EMBL/GenBank/DDBJ whole genome shotgun (WGS) entry which is preliminary data.</text>
</comment>
<sequence>MSVAHHGFRTTRSCLSTSALLPDLTSCYFWLVSKIKIVLKGKRFDTIPDIERATGAFNHGTTVGISTSLAKENTLKEIKSNLL</sequence>
<evidence type="ECO:0000313" key="1">
    <source>
        <dbReference type="EMBL" id="KAF2895217.1"/>
    </source>
</evidence>
<dbReference type="Proteomes" id="UP000801492">
    <property type="component" value="Unassembled WGS sequence"/>
</dbReference>
<gene>
    <name evidence="1" type="ORF">ILUMI_10958</name>
</gene>
<dbReference type="EMBL" id="VTPC01006119">
    <property type="protein sequence ID" value="KAF2895217.1"/>
    <property type="molecule type" value="Genomic_DNA"/>
</dbReference>
<keyword evidence="2" id="KW-1185">Reference proteome</keyword>
<dbReference type="AlphaFoldDB" id="A0A8K0D1E2"/>
<proteinExistence type="predicted"/>
<evidence type="ECO:0000313" key="2">
    <source>
        <dbReference type="Proteomes" id="UP000801492"/>
    </source>
</evidence>
<accession>A0A8K0D1E2</accession>
<reference evidence="1" key="1">
    <citation type="submission" date="2019-08" db="EMBL/GenBank/DDBJ databases">
        <title>The genome of the North American firefly Photinus pyralis.</title>
        <authorList>
            <consortium name="Photinus pyralis genome working group"/>
            <person name="Fallon T.R."/>
            <person name="Sander Lower S.E."/>
            <person name="Weng J.-K."/>
        </authorList>
    </citation>
    <scope>NUCLEOTIDE SEQUENCE</scope>
    <source>
        <strain evidence="1">TRF0915ILg1</strain>
        <tissue evidence="1">Whole body</tissue>
    </source>
</reference>
<protein>
    <submittedName>
        <fullName evidence="1">Uncharacterized protein</fullName>
    </submittedName>
</protein>